<evidence type="ECO:0000313" key="3">
    <source>
        <dbReference type="Proteomes" id="UP000176800"/>
    </source>
</evidence>
<protein>
    <submittedName>
        <fullName evidence="2">Uncharacterized protein</fullName>
    </submittedName>
</protein>
<feature type="region of interest" description="Disordered" evidence="1">
    <location>
        <begin position="73"/>
        <end position="106"/>
    </location>
</feature>
<dbReference type="EMBL" id="MHWE01000023">
    <property type="protein sequence ID" value="OHB03051.1"/>
    <property type="molecule type" value="Genomic_DNA"/>
</dbReference>
<dbReference type="Proteomes" id="UP000176800">
    <property type="component" value="Unassembled WGS sequence"/>
</dbReference>
<proteinExistence type="predicted"/>
<evidence type="ECO:0000256" key="1">
    <source>
        <dbReference type="SAM" id="MobiDB-lite"/>
    </source>
</evidence>
<evidence type="ECO:0000313" key="2">
    <source>
        <dbReference type="EMBL" id="OHB03051.1"/>
    </source>
</evidence>
<gene>
    <name evidence="2" type="ORF">A3B14_00085</name>
</gene>
<organism evidence="2 3">
    <name type="scientific">Candidatus Zambryskibacteria bacterium RIFCSPLOWO2_01_FULL_45_21</name>
    <dbReference type="NCBI Taxonomy" id="1802761"/>
    <lineage>
        <taxon>Bacteria</taxon>
        <taxon>Candidatus Zambryskiibacteriota</taxon>
    </lineage>
</organism>
<comment type="caution">
    <text evidence="2">The sequence shown here is derived from an EMBL/GenBank/DDBJ whole genome shotgun (WGS) entry which is preliminary data.</text>
</comment>
<reference evidence="2 3" key="1">
    <citation type="journal article" date="2016" name="Nat. Commun.">
        <title>Thousands of microbial genomes shed light on interconnected biogeochemical processes in an aquifer system.</title>
        <authorList>
            <person name="Anantharaman K."/>
            <person name="Brown C.T."/>
            <person name="Hug L.A."/>
            <person name="Sharon I."/>
            <person name="Castelle C.J."/>
            <person name="Probst A.J."/>
            <person name="Thomas B.C."/>
            <person name="Singh A."/>
            <person name="Wilkins M.J."/>
            <person name="Karaoz U."/>
            <person name="Brodie E.L."/>
            <person name="Williams K.H."/>
            <person name="Hubbard S.S."/>
            <person name="Banfield J.F."/>
        </authorList>
    </citation>
    <scope>NUCLEOTIDE SEQUENCE [LARGE SCALE GENOMIC DNA]</scope>
</reference>
<sequence>MSAATKQPALLTPQVDTDRIRKDEAYLNEIARVVMDQTTPETTFKEIRLIATRLVPDDEDLAGRIAARCVSLRQGDEQRGHSDGRKTDEPGGTSALPEKGNSGEDKTARALVESMLRQDPTITWKVAYDVACRQGIWSGSWRRFINGPWRSGKWAVNGRPTWHKKSPKHTEAPIASEPIDQPVLPLQSEDRSEFVDLKTNWGTFSLREETNGLLVETSLQMRLPSALARELKRFVLTMIVFGQEDTKKE</sequence>
<accession>A0A1G2U0J6</accession>
<name>A0A1G2U0J6_9BACT</name>
<feature type="compositionally biased region" description="Basic and acidic residues" evidence="1">
    <location>
        <begin position="74"/>
        <end position="89"/>
    </location>
</feature>
<dbReference type="AlphaFoldDB" id="A0A1G2U0J6"/>
<feature type="region of interest" description="Disordered" evidence="1">
    <location>
        <begin position="159"/>
        <end position="179"/>
    </location>
</feature>